<dbReference type="PROSITE" id="PS51078">
    <property type="entry name" value="ICLR_ED"/>
    <property type="match status" value="1"/>
</dbReference>
<evidence type="ECO:0000313" key="7">
    <source>
        <dbReference type="EMBL" id="MBK1787729.1"/>
    </source>
</evidence>
<organism evidence="7 8">
    <name type="scientific">Prauserella cavernicola</name>
    <dbReference type="NCBI Taxonomy" id="2800127"/>
    <lineage>
        <taxon>Bacteria</taxon>
        <taxon>Bacillati</taxon>
        <taxon>Actinomycetota</taxon>
        <taxon>Actinomycetes</taxon>
        <taxon>Pseudonocardiales</taxon>
        <taxon>Pseudonocardiaceae</taxon>
        <taxon>Prauserella</taxon>
    </lineage>
</organism>
<name>A0A934QY91_9PSEU</name>
<dbReference type="InterPro" id="IPR036390">
    <property type="entry name" value="WH_DNA-bd_sf"/>
</dbReference>
<evidence type="ECO:0000256" key="1">
    <source>
        <dbReference type="ARBA" id="ARBA00023015"/>
    </source>
</evidence>
<dbReference type="Pfam" id="PF09339">
    <property type="entry name" value="HTH_IclR"/>
    <property type="match status" value="1"/>
</dbReference>
<dbReference type="InterPro" id="IPR029016">
    <property type="entry name" value="GAF-like_dom_sf"/>
</dbReference>
<dbReference type="PANTHER" id="PTHR30136">
    <property type="entry name" value="HELIX-TURN-HELIX TRANSCRIPTIONAL REGULATOR, ICLR FAMILY"/>
    <property type="match status" value="1"/>
</dbReference>
<keyword evidence="8" id="KW-1185">Reference proteome</keyword>
<dbReference type="PANTHER" id="PTHR30136:SF39">
    <property type="entry name" value="TRANSCRIPTIONAL REGULATORY PROTEIN"/>
    <property type="match status" value="1"/>
</dbReference>
<feature type="domain" description="HTH iclR-type" evidence="5">
    <location>
        <begin position="13"/>
        <end position="74"/>
    </location>
</feature>
<evidence type="ECO:0000313" key="8">
    <source>
        <dbReference type="Proteomes" id="UP000635245"/>
    </source>
</evidence>
<dbReference type="GO" id="GO:0003677">
    <property type="term" value="F:DNA binding"/>
    <property type="evidence" value="ECO:0007669"/>
    <property type="project" value="UniProtKB-KW"/>
</dbReference>
<dbReference type="RefSeq" id="WP_200322661.1">
    <property type="nucleotide sequence ID" value="NZ_JAENJH010000007.1"/>
</dbReference>
<dbReference type="InterPro" id="IPR036388">
    <property type="entry name" value="WH-like_DNA-bd_sf"/>
</dbReference>
<dbReference type="InterPro" id="IPR005471">
    <property type="entry name" value="Tscrpt_reg_IclR_N"/>
</dbReference>
<feature type="region of interest" description="Disordered" evidence="4">
    <location>
        <begin position="199"/>
        <end position="219"/>
    </location>
</feature>
<dbReference type="InterPro" id="IPR050707">
    <property type="entry name" value="HTH_MetabolicPath_Reg"/>
</dbReference>
<accession>A0A934QY91</accession>
<dbReference type="SMART" id="SM00346">
    <property type="entry name" value="HTH_ICLR"/>
    <property type="match status" value="1"/>
</dbReference>
<keyword evidence="3" id="KW-0804">Transcription</keyword>
<comment type="caution">
    <text evidence="7">The sequence shown here is derived from an EMBL/GenBank/DDBJ whole genome shotgun (WGS) entry which is preliminary data.</text>
</comment>
<dbReference type="GO" id="GO:0045892">
    <property type="term" value="P:negative regulation of DNA-templated transcription"/>
    <property type="evidence" value="ECO:0007669"/>
    <property type="project" value="TreeGrafter"/>
</dbReference>
<feature type="domain" description="IclR-ED" evidence="6">
    <location>
        <begin position="75"/>
        <end position="261"/>
    </location>
</feature>
<dbReference type="AlphaFoldDB" id="A0A934QY91"/>
<evidence type="ECO:0000256" key="3">
    <source>
        <dbReference type="ARBA" id="ARBA00023163"/>
    </source>
</evidence>
<dbReference type="GO" id="GO:0003700">
    <property type="term" value="F:DNA-binding transcription factor activity"/>
    <property type="evidence" value="ECO:0007669"/>
    <property type="project" value="TreeGrafter"/>
</dbReference>
<dbReference type="SUPFAM" id="SSF46785">
    <property type="entry name" value="Winged helix' DNA-binding domain"/>
    <property type="match status" value="1"/>
</dbReference>
<dbReference type="PROSITE" id="PS51077">
    <property type="entry name" value="HTH_ICLR"/>
    <property type="match status" value="1"/>
</dbReference>
<dbReference type="Pfam" id="PF01614">
    <property type="entry name" value="IclR_C"/>
    <property type="match status" value="1"/>
</dbReference>
<dbReference type="Proteomes" id="UP000635245">
    <property type="component" value="Unassembled WGS sequence"/>
</dbReference>
<evidence type="ECO:0000256" key="4">
    <source>
        <dbReference type="SAM" id="MobiDB-lite"/>
    </source>
</evidence>
<evidence type="ECO:0000256" key="2">
    <source>
        <dbReference type="ARBA" id="ARBA00023125"/>
    </source>
</evidence>
<proteinExistence type="predicted"/>
<sequence>MKSTAADGDSGGIRAVSRAFRVLQAFSPERMSLGVAELVRETGLPRTTVLRLVETLAAEGVLESGPDGQVRVGTRLIGLAAFSAAAWTVPEPSLARMRALAAETGETVSLYVRKGLCRVVVGQAPSPNTLRHVVRPGDELPLSVGSAAYVLLGLEAPDERDVLIDRVAAHSGTPGAAAPLRRGVAAAIADGWAISHGQREPGNTGLAVPIRPDDSDGTRVPARPVVLAIGGPTVRFTDDKIPGFVTAVRRCAEDIARTGLPPALY</sequence>
<reference evidence="7" key="1">
    <citation type="submission" date="2020-12" db="EMBL/GenBank/DDBJ databases">
        <title>Prauserella sp. ASG 168, a novel actinomycete isolated from cave rock.</title>
        <authorList>
            <person name="Suriyachadkun C."/>
        </authorList>
    </citation>
    <scope>NUCLEOTIDE SEQUENCE</scope>
    <source>
        <strain evidence="7">ASG 168</strain>
    </source>
</reference>
<dbReference type="InterPro" id="IPR014757">
    <property type="entry name" value="Tscrpt_reg_IclR_C"/>
</dbReference>
<dbReference type="SUPFAM" id="SSF55781">
    <property type="entry name" value="GAF domain-like"/>
    <property type="match status" value="1"/>
</dbReference>
<evidence type="ECO:0000259" key="6">
    <source>
        <dbReference type="PROSITE" id="PS51078"/>
    </source>
</evidence>
<dbReference type="EMBL" id="JAENJH010000007">
    <property type="protein sequence ID" value="MBK1787729.1"/>
    <property type="molecule type" value="Genomic_DNA"/>
</dbReference>
<protein>
    <submittedName>
        <fullName evidence="7">IclR family transcriptional regulator</fullName>
    </submittedName>
</protein>
<keyword evidence="1" id="KW-0805">Transcription regulation</keyword>
<gene>
    <name evidence="7" type="ORF">JHE00_25660</name>
</gene>
<dbReference type="Gene3D" id="1.10.10.10">
    <property type="entry name" value="Winged helix-like DNA-binding domain superfamily/Winged helix DNA-binding domain"/>
    <property type="match status" value="1"/>
</dbReference>
<keyword evidence="2" id="KW-0238">DNA-binding</keyword>
<evidence type="ECO:0000259" key="5">
    <source>
        <dbReference type="PROSITE" id="PS51077"/>
    </source>
</evidence>
<dbReference type="Gene3D" id="3.30.450.40">
    <property type="match status" value="1"/>
</dbReference>